<name>A0A815RHN8_ADIRI</name>
<gene>
    <name evidence="1" type="ORF">EDS130_LOCUS41202</name>
    <name evidence="2" type="ORF">XAT740_LOCUS60258</name>
</gene>
<evidence type="ECO:0000313" key="4">
    <source>
        <dbReference type="Proteomes" id="UP000663852"/>
    </source>
</evidence>
<dbReference type="EMBL" id="CAJNOJ010000530">
    <property type="protein sequence ID" value="CAF1477338.1"/>
    <property type="molecule type" value="Genomic_DNA"/>
</dbReference>
<protein>
    <submittedName>
        <fullName evidence="1">Uncharacterized protein</fullName>
    </submittedName>
</protein>
<evidence type="ECO:0000313" key="2">
    <source>
        <dbReference type="EMBL" id="CAF1679430.1"/>
    </source>
</evidence>
<sequence>MASPHRNTHNDSSRTSVPYPYFIITITNYPQLTQRTQWYPTSDETLNPQSQHNCMFMPGVLAHFGTGSTDQHERLLYNTVRYQIRQIIRAYLRHTRQSYPIHLVFDLADLATDG</sequence>
<comment type="caution">
    <text evidence="1">The sequence shown here is derived from an EMBL/GenBank/DDBJ whole genome shotgun (WGS) entry which is preliminary data.</text>
</comment>
<dbReference type="AlphaFoldDB" id="A0A815RHN8"/>
<accession>A0A815RHN8</accession>
<evidence type="ECO:0000313" key="1">
    <source>
        <dbReference type="EMBL" id="CAF1477338.1"/>
    </source>
</evidence>
<dbReference type="Proteomes" id="UP000663828">
    <property type="component" value="Unassembled WGS sequence"/>
</dbReference>
<evidence type="ECO:0000313" key="3">
    <source>
        <dbReference type="Proteomes" id="UP000663828"/>
    </source>
</evidence>
<dbReference type="Proteomes" id="UP000663852">
    <property type="component" value="Unassembled WGS sequence"/>
</dbReference>
<organism evidence="1 4">
    <name type="scientific">Adineta ricciae</name>
    <name type="common">Rotifer</name>
    <dbReference type="NCBI Taxonomy" id="249248"/>
    <lineage>
        <taxon>Eukaryota</taxon>
        <taxon>Metazoa</taxon>
        <taxon>Spiralia</taxon>
        <taxon>Gnathifera</taxon>
        <taxon>Rotifera</taxon>
        <taxon>Eurotatoria</taxon>
        <taxon>Bdelloidea</taxon>
        <taxon>Adinetida</taxon>
        <taxon>Adinetidae</taxon>
        <taxon>Adineta</taxon>
    </lineage>
</organism>
<proteinExistence type="predicted"/>
<keyword evidence="3" id="KW-1185">Reference proteome</keyword>
<dbReference type="EMBL" id="CAJNOR010014688">
    <property type="protein sequence ID" value="CAF1679430.1"/>
    <property type="molecule type" value="Genomic_DNA"/>
</dbReference>
<reference evidence="1" key="1">
    <citation type="submission" date="2021-02" db="EMBL/GenBank/DDBJ databases">
        <authorList>
            <person name="Nowell W R."/>
        </authorList>
    </citation>
    <scope>NUCLEOTIDE SEQUENCE</scope>
</reference>
<dbReference type="OrthoDB" id="9984941at2759"/>